<evidence type="ECO:0000256" key="6">
    <source>
        <dbReference type="ARBA" id="ARBA00022741"/>
    </source>
</evidence>
<evidence type="ECO:0000313" key="10">
    <source>
        <dbReference type="EMBL" id="QJR43701.1"/>
    </source>
</evidence>
<evidence type="ECO:0000256" key="7">
    <source>
        <dbReference type="ARBA" id="ARBA00022840"/>
    </source>
</evidence>
<dbReference type="GO" id="GO:0005524">
    <property type="term" value="F:ATP binding"/>
    <property type="evidence" value="ECO:0007669"/>
    <property type="project" value="UniProtKB-KW"/>
</dbReference>
<dbReference type="SUPFAM" id="SSF90123">
    <property type="entry name" value="ABC transporter transmembrane region"/>
    <property type="match status" value="1"/>
</dbReference>
<dbReference type="GO" id="GO:0005886">
    <property type="term" value="C:plasma membrane"/>
    <property type="evidence" value="ECO:0007669"/>
    <property type="project" value="UniProtKB-SubCell"/>
</dbReference>
<protein>
    <submittedName>
        <fullName evidence="10">ABC transporter ATP-binding protein</fullName>
    </submittedName>
</protein>
<keyword evidence="6" id="KW-0547">Nucleotide-binding</keyword>
<dbReference type="PROSITE" id="PS50929">
    <property type="entry name" value="ABC_TM1F"/>
    <property type="match status" value="1"/>
</dbReference>
<dbReference type="SUPFAM" id="SSF52540">
    <property type="entry name" value="P-loop containing nucleoside triphosphate hydrolases"/>
    <property type="match status" value="1"/>
</dbReference>
<dbReference type="GO" id="GO:0016887">
    <property type="term" value="F:ATP hydrolysis activity"/>
    <property type="evidence" value="ECO:0007669"/>
    <property type="project" value="InterPro"/>
</dbReference>
<gene>
    <name evidence="10" type="ORF">HLA87_02835</name>
</gene>
<dbReference type="InterPro" id="IPR039421">
    <property type="entry name" value="Type_1_exporter"/>
</dbReference>
<keyword evidence="8" id="KW-1133">Transmembrane helix</keyword>
<dbReference type="GO" id="GO:0015421">
    <property type="term" value="F:ABC-type oligopeptide transporter activity"/>
    <property type="evidence" value="ECO:0007669"/>
    <property type="project" value="TreeGrafter"/>
</dbReference>
<keyword evidence="4" id="KW-1003">Cell membrane</keyword>
<dbReference type="Pfam" id="PF00664">
    <property type="entry name" value="ABC_membrane"/>
    <property type="match status" value="1"/>
</dbReference>
<dbReference type="Gene3D" id="1.20.1560.10">
    <property type="entry name" value="ABC transporter type 1, transmembrane domain"/>
    <property type="match status" value="1"/>
</dbReference>
<proteinExistence type="inferred from homology"/>
<dbReference type="InterPro" id="IPR027417">
    <property type="entry name" value="P-loop_NTPase"/>
</dbReference>
<evidence type="ECO:0000313" key="11">
    <source>
        <dbReference type="Proteomes" id="UP000500686"/>
    </source>
</evidence>
<evidence type="ECO:0000256" key="2">
    <source>
        <dbReference type="ARBA" id="ARBA00005417"/>
    </source>
</evidence>
<dbReference type="InterPro" id="IPR017871">
    <property type="entry name" value="ABC_transporter-like_CS"/>
</dbReference>
<keyword evidence="7 10" id="KW-0067">ATP-binding</keyword>
<dbReference type="KEGG" id="mmir:HLA87_02835"/>
<dbReference type="PROSITE" id="PS50893">
    <property type="entry name" value="ABC_TRANSPORTER_2"/>
    <property type="match status" value="1"/>
</dbReference>
<comment type="subcellular location">
    <subcellularLocation>
        <location evidence="1">Cell membrane</location>
        <topology evidence="1">Multi-pass membrane protein</topology>
    </subcellularLocation>
</comment>
<dbReference type="SMART" id="SM00382">
    <property type="entry name" value="AAA"/>
    <property type="match status" value="1"/>
</dbReference>
<keyword evidence="9" id="KW-0472">Membrane</keyword>
<dbReference type="RefSeq" id="WP_171111728.1">
    <property type="nucleotide sequence ID" value="NZ_CP053096.1"/>
</dbReference>
<evidence type="ECO:0000256" key="9">
    <source>
        <dbReference type="ARBA" id="ARBA00023136"/>
    </source>
</evidence>
<dbReference type="Gene3D" id="3.40.50.300">
    <property type="entry name" value="P-loop containing nucleotide triphosphate hydrolases"/>
    <property type="match status" value="1"/>
</dbReference>
<dbReference type="PROSITE" id="PS00211">
    <property type="entry name" value="ABC_TRANSPORTER_1"/>
    <property type="match status" value="1"/>
</dbReference>
<keyword evidence="3" id="KW-0813">Transport</keyword>
<reference evidence="10 11" key="1">
    <citation type="submission" date="2020-05" db="EMBL/GenBank/DDBJ databases">
        <title>Novel Mycoplasma species detected in Mirounga angustirostris (northern elephant seal) from the USA.</title>
        <authorList>
            <person name="Volokhov D.V."/>
        </authorList>
    </citation>
    <scope>NUCLEOTIDE SEQUENCE [LARGE SCALE GENOMIC DNA]</scope>
    <source>
        <strain evidence="10 11">Mirounga ES2806-GEN</strain>
    </source>
</reference>
<name>A0A6M4JG84_9MOLU</name>
<dbReference type="FunFam" id="3.40.50.300:FF:000854">
    <property type="entry name" value="Multidrug ABC transporter ATP-binding protein"/>
    <property type="match status" value="1"/>
</dbReference>
<evidence type="ECO:0000256" key="1">
    <source>
        <dbReference type="ARBA" id="ARBA00004651"/>
    </source>
</evidence>
<dbReference type="AlphaFoldDB" id="A0A6M4JG84"/>
<evidence type="ECO:0000256" key="4">
    <source>
        <dbReference type="ARBA" id="ARBA00022475"/>
    </source>
</evidence>
<dbReference type="Pfam" id="PF00005">
    <property type="entry name" value="ABC_tran"/>
    <property type="match status" value="1"/>
</dbReference>
<sequence>MIKMLKMLPKKIKFTFISGAIIAFIAVIVSLLLPNFISQFIRLIFDDKELQTIELLSGKITLFKDKPRNEVRDWLIIMIAIQTAITALLTFAFTAIFVYGAEQCSYFYRMKLYDKINSLSLKNISDLKPESIMTKISNDVAVFWDFLVVGFSTMIRGFMMIVGGIIMAFMVNTTMALVITPVIPGLLILIAIIGKITSPLIKRTQKNLEYVTKNIDENIKGSRTIKTYNLENKRSKQFSGSNETWYKLSVKFNSIISILHPVFYTLINFVVIGIFMVVRHQTLEHVATATDLVNMNIFIEYLWTIGFGIILLTVFIIFGFKAKVSAGRLMEIFNAKADKLYVENGIKISDITNRNEPNYDLNIKNLNFKYYQDNPNYALTDINLNVPFKTSLGIIGLFASGKSTLVSLLLNNYVYNEGSITIGGHEVNQINTKQLLDTVGIVYQDPMLYSGTIRTNMLWAKPDATDEEINLALKNACAYDFVYKFDDNLNHPVTQGATNLSGGQKQRISIARTLLRKPKILILDDSTSALDNITTKTVINNIIKNYDCSTILISQKIGALKNCDKIAVMDSGRIIDQGSHEHLVKNCPFYEQIHQNQLEQ</sequence>
<evidence type="ECO:0000256" key="5">
    <source>
        <dbReference type="ARBA" id="ARBA00022692"/>
    </source>
</evidence>
<dbReference type="InterPro" id="IPR011527">
    <property type="entry name" value="ABC1_TM_dom"/>
</dbReference>
<accession>A0A6M4JG84</accession>
<keyword evidence="11" id="KW-1185">Reference proteome</keyword>
<keyword evidence="5" id="KW-0812">Transmembrane</keyword>
<evidence type="ECO:0000256" key="3">
    <source>
        <dbReference type="ARBA" id="ARBA00022448"/>
    </source>
</evidence>
<dbReference type="InterPro" id="IPR003439">
    <property type="entry name" value="ABC_transporter-like_ATP-bd"/>
</dbReference>
<organism evidence="10 11">
    <name type="scientific">Mycoplasma miroungigenitalium</name>
    <dbReference type="NCBI Taxonomy" id="754515"/>
    <lineage>
        <taxon>Bacteria</taxon>
        <taxon>Bacillati</taxon>
        <taxon>Mycoplasmatota</taxon>
        <taxon>Mollicutes</taxon>
        <taxon>Mycoplasmataceae</taxon>
        <taxon>Mycoplasma</taxon>
    </lineage>
</organism>
<dbReference type="InterPro" id="IPR036640">
    <property type="entry name" value="ABC1_TM_sf"/>
</dbReference>
<dbReference type="PANTHER" id="PTHR43394:SF1">
    <property type="entry name" value="ATP-BINDING CASSETTE SUB-FAMILY B MEMBER 10, MITOCHONDRIAL"/>
    <property type="match status" value="1"/>
</dbReference>
<evidence type="ECO:0000256" key="8">
    <source>
        <dbReference type="ARBA" id="ARBA00022989"/>
    </source>
</evidence>
<dbReference type="PANTHER" id="PTHR43394">
    <property type="entry name" value="ATP-DEPENDENT PERMEASE MDL1, MITOCHONDRIAL"/>
    <property type="match status" value="1"/>
</dbReference>
<dbReference type="Proteomes" id="UP000500686">
    <property type="component" value="Chromosome"/>
</dbReference>
<comment type="similarity">
    <text evidence="2">Belongs to the ABC transporter superfamily.</text>
</comment>
<dbReference type="EMBL" id="CP053096">
    <property type="protein sequence ID" value="QJR43701.1"/>
    <property type="molecule type" value="Genomic_DNA"/>
</dbReference>
<dbReference type="InterPro" id="IPR003593">
    <property type="entry name" value="AAA+_ATPase"/>
</dbReference>